<dbReference type="RefSeq" id="WP_345301259.1">
    <property type="nucleotide sequence ID" value="NZ_BAABJE010000001.1"/>
</dbReference>
<evidence type="ECO:0000256" key="1">
    <source>
        <dbReference type="ARBA" id="ARBA00005233"/>
    </source>
</evidence>
<proteinExistence type="inferred from homology"/>
<evidence type="ECO:0000313" key="2">
    <source>
        <dbReference type="EMBL" id="GAA4780460.1"/>
    </source>
</evidence>
<dbReference type="InterPro" id="IPR001082">
    <property type="entry name" value="Pilin"/>
</dbReference>
<sequence>MKQFALTLVAVLVGGFLALLGYDQFVVKPREAEAARVDAAERDADRVKVAPDLAQARGEAQSIAAEVEASLQRSVDKARSGMDAQAREMDRRALLTDAVQRATMFRVSLTEYYQTNGRWPQSADEAGLPLPAEMRGGAVRSVTIGAQGQVIIVLDDAFAAGSEIRLKPQVNGDAGIVDWRCEVKGDPALKQALPRCQG</sequence>
<comment type="similarity">
    <text evidence="1">Belongs to the N-Me-Phe pilin family.</text>
</comment>
<evidence type="ECO:0000313" key="3">
    <source>
        <dbReference type="Proteomes" id="UP001499959"/>
    </source>
</evidence>
<comment type="caution">
    <text evidence="2">The sequence shown here is derived from an EMBL/GenBank/DDBJ whole genome shotgun (WGS) entry which is preliminary data.</text>
</comment>
<dbReference type="SUPFAM" id="SSF54523">
    <property type="entry name" value="Pili subunits"/>
    <property type="match status" value="1"/>
</dbReference>
<dbReference type="Pfam" id="PF00114">
    <property type="entry name" value="Pilin"/>
    <property type="match status" value="1"/>
</dbReference>
<gene>
    <name evidence="2" type="ORF">GCM10023307_00390</name>
</gene>
<dbReference type="Gene3D" id="3.30.700.10">
    <property type="entry name" value="Glycoprotein, Type 4 Pilin"/>
    <property type="match status" value="1"/>
</dbReference>
<keyword evidence="3" id="KW-1185">Reference proteome</keyword>
<accession>A0ABP9AEZ0</accession>
<evidence type="ECO:0008006" key="4">
    <source>
        <dbReference type="Google" id="ProtNLM"/>
    </source>
</evidence>
<reference evidence="3" key="1">
    <citation type="journal article" date="2019" name="Int. J. Syst. Evol. Microbiol.">
        <title>The Global Catalogue of Microorganisms (GCM) 10K type strain sequencing project: providing services to taxonomists for standard genome sequencing and annotation.</title>
        <authorList>
            <consortium name="The Broad Institute Genomics Platform"/>
            <consortium name="The Broad Institute Genome Sequencing Center for Infectious Disease"/>
            <person name="Wu L."/>
            <person name="Ma J."/>
        </authorList>
    </citation>
    <scope>NUCLEOTIDE SEQUENCE [LARGE SCALE GENOMIC DNA]</scope>
    <source>
        <strain evidence="3">JCM 18204</strain>
    </source>
</reference>
<dbReference type="EMBL" id="BAABJE010000001">
    <property type="protein sequence ID" value="GAA4780460.1"/>
    <property type="molecule type" value="Genomic_DNA"/>
</dbReference>
<protein>
    <recommendedName>
        <fullName evidence="4">Fimbrial protein</fullName>
    </recommendedName>
</protein>
<dbReference type="InterPro" id="IPR045584">
    <property type="entry name" value="Pilin-like"/>
</dbReference>
<name>A0ABP9AEZ0_9GAMM</name>
<organism evidence="2 3">
    <name type="scientific">Lysobacter hankyongensis</name>
    <dbReference type="NCBI Taxonomy" id="1176535"/>
    <lineage>
        <taxon>Bacteria</taxon>
        <taxon>Pseudomonadati</taxon>
        <taxon>Pseudomonadota</taxon>
        <taxon>Gammaproteobacteria</taxon>
        <taxon>Lysobacterales</taxon>
        <taxon>Lysobacteraceae</taxon>
        <taxon>Lysobacter</taxon>
    </lineage>
</organism>
<dbReference type="Proteomes" id="UP001499959">
    <property type="component" value="Unassembled WGS sequence"/>
</dbReference>